<evidence type="ECO:0000256" key="9">
    <source>
        <dbReference type="RuleBase" id="RU003827"/>
    </source>
</evidence>
<name>A0AA88LLK4_ARTSF</name>
<evidence type="ECO:0000256" key="10">
    <source>
        <dbReference type="SAM" id="Phobius"/>
    </source>
</evidence>
<dbReference type="EMBL" id="JAVRJZ010000001">
    <property type="protein sequence ID" value="KAK2726600.1"/>
    <property type="molecule type" value="Genomic_DNA"/>
</dbReference>
<comment type="similarity">
    <text evidence="2 9">Belongs to the EMP24/GP25L family.</text>
</comment>
<dbReference type="InterPro" id="IPR015720">
    <property type="entry name" value="Emp24-like"/>
</dbReference>
<evidence type="ECO:0000313" key="12">
    <source>
        <dbReference type="EMBL" id="KAK2726600.1"/>
    </source>
</evidence>
<comment type="subcellular location">
    <subcellularLocation>
        <location evidence="8">Endomembrane system</location>
        <topology evidence="8">Single-pass membrane protein</topology>
    </subcellularLocation>
    <subcellularLocation>
        <location evidence="1 9">Membrane</location>
        <topology evidence="1 9">Single-pass type I membrane protein</topology>
    </subcellularLocation>
</comment>
<evidence type="ECO:0000256" key="3">
    <source>
        <dbReference type="ARBA" id="ARBA00022473"/>
    </source>
</evidence>
<comment type="caution">
    <text evidence="12">The sequence shown here is derived from an EMBL/GenBank/DDBJ whole genome shotgun (WGS) entry which is preliminary data.</text>
</comment>
<evidence type="ECO:0000256" key="2">
    <source>
        <dbReference type="ARBA" id="ARBA00007104"/>
    </source>
</evidence>
<keyword evidence="13" id="KW-1185">Reference proteome</keyword>
<dbReference type="GO" id="GO:0012505">
    <property type="term" value="C:endomembrane system"/>
    <property type="evidence" value="ECO:0007669"/>
    <property type="project" value="UniProtKB-SubCell"/>
</dbReference>
<sequence length="248" mass="28730">RSLVNHFRKCSMKIFNLNSGRMISLLLILSFSFVIGQEKERELTISVQPGAKECFYIEVHSGQTLDIDYQVIDGGQGELDLDFQLISPSRRLIVSETRKSDGTHRQTMDETGDYEACFDNSFSIYSAKSVFFEILIENDQDESKEIWGEFDIPDMLPEEMQDIAFKGIQDYLTKVRDNLVRTERFQNDLRALEARDRNVAEASFARVNWWSSVFILAVICSSTLQVFLVRSFFDEQSRIHGLWKRGHL</sequence>
<evidence type="ECO:0000313" key="13">
    <source>
        <dbReference type="Proteomes" id="UP001187531"/>
    </source>
</evidence>
<dbReference type="PANTHER" id="PTHR22811">
    <property type="entry name" value="TRANSMEMBRANE EMP24 DOMAIN-CONTAINING PROTEIN"/>
    <property type="match status" value="1"/>
</dbReference>
<accession>A0AA88LLK4</accession>
<gene>
    <name evidence="12" type="ORF">QYM36_007444</name>
</gene>
<feature type="domain" description="GOLD" evidence="11">
    <location>
        <begin position="52"/>
        <end position="136"/>
    </location>
</feature>
<dbReference type="SUPFAM" id="SSF101576">
    <property type="entry name" value="Supernatant protein factor (SPF), C-terminal domain"/>
    <property type="match status" value="1"/>
</dbReference>
<evidence type="ECO:0000256" key="4">
    <source>
        <dbReference type="ARBA" id="ARBA00022692"/>
    </source>
</evidence>
<keyword evidence="4 9" id="KW-0812">Transmembrane</keyword>
<evidence type="ECO:0000256" key="8">
    <source>
        <dbReference type="ARBA" id="ARBA00037847"/>
    </source>
</evidence>
<feature type="transmembrane region" description="Helical" evidence="10">
    <location>
        <begin position="209"/>
        <end position="229"/>
    </location>
</feature>
<dbReference type="GO" id="GO:0016020">
    <property type="term" value="C:membrane"/>
    <property type="evidence" value="ECO:0007669"/>
    <property type="project" value="UniProtKB-SubCell"/>
</dbReference>
<organism evidence="12 13">
    <name type="scientific">Artemia franciscana</name>
    <name type="common">Brine shrimp</name>
    <name type="synonym">Artemia sanfranciscana</name>
    <dbReference type="NCBI Taxonomy" id="6661"/>
    <lineage>
        <taxon>Eukaryota</taxon>
        <taxon>Metazoa</taxon>
        <taxon>Ecdysozoa</taxon>
        <taxon>Arthropoda</taxon>
        <taxon>Crustacea</taxon>
        <taxon>Branchiopoda</taxon>
        <taxon>Anostraca</taxon>
        <taxon>Artemiidae</taxon>
        <taxon>Artemia</taxon>
    </lineage>
</organism>
<evidence type="ECO:0000256" key="1">
    <source>
        <dbReference type="ARBA" id="ARBA00004479"/>
    </source>
</evidence>
<dbReference type="InterPro" id="IPR009038">
    <property type="entry name" value="GOLD_dom"/>
</dbReference>
<reference evidence="12" key="1">
    <citation type="submission" date="2023-07" db="EMBL/GenBank/DDBJ databases">
        <title>Chromosome-level genome assembly of Artemia franciscana.</title>
        <authorList>
            <person name="Jo E."/>
        </authorList>
    </citation>
    <scope>NUCLEOTIDE SEQUENCE</scope>
    <source>
        <tissue evidence="12">Whole body</tissue>
    </source>
</reference>
<evidence type="ECO:0000256" key="7">
    <source>
        <dbReference type="ARBA" id="ARBA00023136"/>
    </source>
</evidence>
<dbReference type="InterPro" id="IPR036598">
    <property type="entry name" value="GOLD_dom_sf"/>
</dbReference>
<dbReference type="SMART" id="SM01190">
    <property type="entry name" value="EMP24_GP25L"/>
    <property type="match status" value="1"/>
</dbReference>
<dbReference type="Gene3D" id="2.60.120.680">
    <property type="entry name" value="GOLD domain"/>
    <property type="match status" value="1"/>
</dbReference>
<keyword evidence="7 10" id="KW-0472">Membrane</keyword>
<protein>
    <recommendedName>
        <fullName evidence="11">GOLD domain-containing protein</fullName>
    </recommendedName>
</protein>
<dbReference type="AlphaFoldDB" id="A0AA88LLK4"/>
<feature type="non-terminal residue" evidence="12">
    <location>
        <position position="1"/>
    </location>
</feature>
<dbReference type="Pfam" id="PF01105">
    <property type="entry name" value="EMP24_GP25L"/>
    <property type="match status" value="1"/>
</dbReference>
<dbReference type="Proteomes" id="UP001187531">
    <property type="component" value="Unassembled WGS sequence"/>
</dbReference>
<evidence type="ECO:0000256" key="5">
    <source>
        <dbReference type="ARBA" id="ARBA00022729"/>
    </source>
</evidence>
<keyword evidence="6 10" id="KW-1133">Transmembrane helix</keyword>
<keyword evidence="5" id="KW-0732">Signal</keyword>
<evidence type="ECO:0000259" key="11">
    <source>
        <dbReference type="PROSITE" id="PS50866"/>
    </source>
</evidence>
<proteinExistence type="inferred from homology"/>
<evidence type="ECO:0000256" key="6">
    <source>
        <dbReference type="ARBA" id="ARBA00022989"/>
    </source>
</evidence>
<keyword evidence="3" id="KW-0217">Developmental protein</keyword>
<dbReference type="PROSITE" id="PS50866">
    <property type="entry name" value="GOLD"/>
    <property type="match status" value="1"/>
</dbReference>